<protein>
    <submittedName>
        <fullName evidence="1">Uncharacterized protein</fullName>
    </submittedName>
</protein>
<dbReference type="Proteomes" id="UP000037395">
    <property type="component" value="Unassembled WGS sequence"/>
</dbReference>
<organism evidence="1 2">
    <name type="scientific">Kitasatospora aureofaciens</name>
    <name type="common">Streptomyces aureofaciens</name>
    <dbReference type="NCBI Taxonomy" id="1894"/>
    <lineage>
        <taxon>Bacteria</taxon>
        <taxon>Bacillati</taxon>
        <taxon>Actinomycetota</taxon>
        <taxon>Actinomycetes</taxon>
        <taxon>Kitasatosporales</taxon>
        <taxon>Streptomycetaceae</taxon>
        <taxon>Kitasatospora</taxon>
    </lineage>
</organism>
<comment type="caution">
    <text evidence="1">The sequence shown here is derived from an EMBL/GenBank/DDBJ whole genome shotgun (WGS) entry which is preliminary data.</text>
</comment>
<sequence length="61" mass="6397">MISQREVISCACGLDLVVVARFRAAVVLRLSWARTCTVAEPGPGVGSVSTAMSTLPSLAYQ</sequence>
<keyword evidence="2" id="KW-1185">Reference proteome</keyword>
<accession>A0A1E7N882</accession>
<evidence type="ECO:0000313" key="2">
    <source>
        <dbReference type="Proteomes" id="UP000037395"/>
    </source>
</evidence>
<dbReference type="EMBL" id="JPRF03000022">
    <property type="protein sequence ID" value="OEV36905.1"/>
    <property type="molecule type" value="Genomic_DNA"/>
</dbReference>
<dbReference type="AlphaFoldDB" id="A0A1E7N882"/>
<evidence type="ECO:0000313" key="1">
    <source>
        <dbReference type="EMBL" id="OEV36905.1"/>
    </source>
</evidence>
<reference evidence="1" key="1">
    <citation type="submission" date="2016-08" db="EMBL/GenBank/DDBJ databases">
        <title>Sequencing, Assembly and Comparative Genomics of S. aureofaciens ATCC 10762.</title>
        <authorList>
            <person name="Gradnigo J.S."/>
            <person name="Johnson N."/>
            <person name="Somerville G.A."/>
        </authorList>
    </citation>
    <scope>NUCLEOTIDE SEQUENCE [LARGE SCALE GENOMIC DNA]</scope>
    <source>
        <strain evidence="1">ATCC 10762</strain>
    </source>
</reference>
<gene>
    <name evidence="1" type="ORF">HS99_0026960</name>
</gene>
<proteinExistence type="predicted"/>
<name>A0A1E7N882_KITAU</name>